<gene>
    <name evidence="1" type="ORF">CRENBAI_019693</name>
</gene>
<evidence type="ECO:0000313" key="2">
    <source>
        <dbReference type="Proteomes" id="UP001311232"/>
    </source>
</evidence>
<dbReference type="AlphaFoldDB" id="A0AAV9QYM2"/>
<evidence type="ECO:0000313" key="1">
    <source>
        <dbReference type="EMBL" id="KAK5601857.1"/>
    </source>
</evidence>
<protein>
    <submittedName>
        <fullName evidence="1">Uncharacterized protein</fullName>
    </submittedName>
</protein>
<sequence>MLIFQLFLEFKKTKTKKQVNNDPGLFKMTAHGCGPGSQCSTALEAPCRMYGGGKAAVPEAVGVVSPPHRGVVLLQPSAWISTKASAALNSSEHRVYSVSHIISSHFPQSC</sequence>
<keyword evidence="2" id="KW-1185">Reference proteome</keyword>
<proteinExistence type="predicted"/>
<reference evidence="1 2" key="1">
    <citation type="submission" date="2021-06" db="EMBL/GenBank/DDBJ databases">
        <authorList>
            <person name="Palmer J.M."/>
        </authorList>
    </citation>
    <scope>NUCLEOTIDE SEQUENCE [LARGE SCALE GENOMIC DNA]</scope>
    <source>
        <strain evidence="1 2">MEX-2019</strain>
        <tissue evidence="1">Muscle</tissue>
    </source>
</reference>
<accession>A0AAV9QYM2</accession>
<dbReference type="EMBL" id="JAHHUM010002643">
    <property type="protein sequence ID" value="KAK5601857.1"/>
    <property type="molecule type" value="Genomic_DNA"/>
</dbReference>
<name>A0AAV9QYM2_9TELE</name>
<comment type="caution">
    <text evidence="1">The sequence shown here is derived from an EMBL/GenBank/DDBJ whole genome shotgun (WGS) entry which is preliminary data.</text>
</comment>
<dbReference type="Proteomes" id="UP001311232">
    <property type="component" value="Unassembled WGS sequence"/>
</dbReference>
<organism evidence="1 2">
    <name type="scientific">Crenichthys baileyi</name>
    <name type="common">White River springfish</name>
    <dbReference type="NCBI Taxonomy" id="28760"/>
    <lineage>
        <taxon>Eukaryota</taxon>
        <taxon>Metazoa</taxon>
        <taxon>Chordata</taxon>
        <taxon>Craniata</taxon>
        <taxon>Vertebrata</taxon>
        <taxon>Euteleostomi</taxon>
        <taxon>Actinopterygii</taxon>
        <taxon>Neopterygii</taxon>
        <taxon>Teleostei</taxon>
        <taxon>Neoteleostei</taxon>
        <taxon>Acanthomorphata</taxon>
        <taxon>Ovalentaria</taxon>
        <taxon>Atherinomorphae</taxon>
        <taxon>Cyprinodontiformes</taxon>
        <taxon>Goodeidae</taxon>
        <taxon>Crenichthys</taxon>
    </lineage>
</organism>